<dbReference type="Proteomes" id="UP001227230">
    <property type="component" value="Chromosome 18"/>
</dbReference>
<accession>A0ABY9DUA8</accession>
<evidence type="ECO:0000313" key="2">
    <source>
        <dbReference type="Proteomes" id="UP001227230"/>
    </source>
</evidence>
<keyword evidence="2" id="KW-1185">Reference proteome</keyword>
<dbReference type="EMBL" id="CP126665">
    <property type="protein sequence ID" value="WKA10648.1"/>
    <property type="molecule type" value="Genomic_DNA"/>
</dbReference>
<reference evidence="1 2" key="1">
    <citation type="journal article" date="2023" name="Hortic Res">
        <title>The complete reference genome for grapevine (Vitis vinifera L.) genetics and breeding.</title>
        <authorList>
            <person name="Shi X."/>
            <person name="Cao S."/>
            <person name="Wang X."/>
            <person name="Huang S."/>
            <person name="Wang Y."/>
            <person name="Liu Z."/>
            <person name="Liu W."/>
            <person name="Leng X."/>
            <person name="Peng Y."/>
            <person name="Wang N."/>
            <person name="Wang Y."/>
            <person name="Ma Z."/>
            <person name="Xu X."/>
            <person name="Zhang F."/>
            <person name="Xue H."/>
            <person name="Zhong H."/>
            <person name="Wang Y."/>
            <person name="Zhang K."/>
            <person name="Velt A."/>
            <person name="Avia K."/>
            <person name="Holtgrawe D."/>
            <person name="Grimplet J."/>
            <person name="Matus J.T."/>
            <person name="Ware D."/>
            <person name="Wu X."/>
            <person name="Wang H."/>
            <person name="Liu C."/>
            <person name="Fang Y."/>
            <person name="Rustenholz C."/>
            <person name="Cheng Z."/>
            <person name="Xiao H."/>
            <person name="Zhou Y."/>
        </authorList>
    </citation>
    <scope>NUCLEOTIDE SEQUENCE [LARGE SCALE GENOMIC DNA]</scope>
    <source>
        <strain evidence="2">cv. Pinot noir / PN40024</strain>
        <tissue evidence="1">Leaf</tissue>
    </source>
</reference>
<name>A0ABY9DUA8_VITVI</name>
<protein>
    <submittedName>
        <fullName evidence="1">Uncharacterized protein</fullName>
    </submittedName>
</protein>
<gene>
    <name evidence="1" type="ORF">VitviT2T_028212</name>
</gene>
<evidence type="ECO:0000313" key="1">
    <source>
        <dbReference type="EMBL" id="WKA10648.1"/>
    </source>
</evidence>
<sequence length="229" mass="26008">MRSRVCFDGFHLDRLHLLIEVRDDDRAPFLEGYQGSHAAFLFRLFAFGLRSETDDAKSQDYPGPPPLAGFSVLAPTLLRYSPRFYPFPDTHPDPSPILTMILPLSRYDPFYLGFSGTCPDSIPHLFHILRYSPGYDLFSSTHPDKIISILNSSVLARIQSPVCLVFSGTCPNIISSPASCSDFLGFFSTRPYLIRFPLVYFGIVSEYPDLFKHRFRFPLVFSGIMSKFL</sequence>
<proteinExistence type="predicted"/>
<organism evidence="1 2">
    <name type="scientific">Vitis vinifera</name>
    <name type="common">Grape</name>
    <dbReference type="NCBI Taxonomy" id="29760"/>
    <lineage>
        <taxon>Eukaryota</taxon>
        <taxon>Viridiplantae</taxon>
        <taxon>Streptophyta</taxon>
        <taxon>Embryophyta</taxon>
        <taxon>Tracheophyta</taxon>
        <taxon>Spermatophyta</taxon>
        <taxon>Magnoliopsida</taxon>
        <taxon>eudicotyledons</taxon>
        <taxon>Gunneridae</taxon>
        <taxon>Pentapetalae</taxon>
        <taxon>rosids</taxon>
        <taxon>Vitales</taxon>
        <taxon>Vitaceae</taxon>
        <taxon>Viteae</taxon>
        <taxon>Vitis</taxon>
    </lineage>
</organism>